<feature type="region of interest" description="Disordered" evidence="7">
    <location>
        <begin position="190"/>
        <end position="235"/>
    </location>
</feature>
<feature type="region of interest" description="Disordered" evidence="7">
    <location>
        <begin position="102"/>
        <end position="134"/>
    </location>
</feature>
<evidence type="ECO:0000259" key="8">
    <source>
        <dbReference type="PROSITE" id="PS51032"/>
    </source>
</evidence>
<feature type="compositionally biased region" description="Low complexity" evidence="7">
    <location>
        <begin position="200"/>
        <end position="217"/>
    </location>
</feature>
<keyword evidence="2" id="KW-0936">Ethylene signaling pathway</keyword>
<keyword evidence="4" id="KW-0238">DNA-binding</keyword>
<keyword evidence="5" id="KW-0804">Transcription</keyword>
<dbReference type="InterPro" id="IPR036955">
    <property type="entry name" value="AP2/ERF_dom_sf"/>
</dbReference>
<evidence type="ECO:0000256" key="7">
    <source>
        <dbReference type="SAM" id="MobiDB-lite"/>
    </source>
</evidence>
<dbReference type="SUPFAM" id="SSF54171">
    <property type="entry name" value="DNA-binding domain"/>
    <property type="match status" value="1"/>
</dbReference>
<dbReference type="InterPro" id="IPR016177">
    <property type="entry name" value="DNA-bd_dom_sf"/>
</dbReference>
<accession>A0AAW1I0G0</accession>
<keyword evidence="10" id="KW-1185">Reference proteome</keyword>
<dbReference type="GO" id="GO:0003700">
    <property type="term" value="F:DNA-binding transcription factor activity"/>
    <property type="evidence" value="ECO:0007669"/>
    <property type="project" value="InterPro"/>
</dbReference>
<evidence type="ECO:0000256" key="1">
    <source>
        <dbReference type="ARBA" id="ARBA00004123"/>
    </source>
</evidence>
<dbReference type="FunFam" id="3.30.730.10:FF:000001">
    <property type="entry name" value="Ethylene-responsive transcription factor 2"/>
    <property type="match status" value="1"/>
</dbReference>
<proteinExistence type="predicted"/>
<dbReference type="PANTHER" id="PTHR31677">
    <property type="entry name" value="AP2 DOMAIN CLASS TRANSCRIPTION FACTOR"/>
    <property type="match status" value="1"/>
</dbReference>
<comment type="caution">
    <text evidence="9">The sequence shown here is derived from an EMBL/GenBank/DDBJ whole genome shotgun (WGS) entry which is preliminary data.</text>
</comment>
<evidence type="ECO:0000313" key="9">
    <source>
        <dbReference type="EMBL" id="KAK9681998.1"/>
    </source>
</evidence>
<feature type="compositionally biased region" description="Polar residues" evidence="7">
    <location>
        <begin position="109"/>
        <end position="122"/>
    </location>
</feature>
<sequence>MAPKLTGAATLSPKLKTTDNEMHYRGVRKRPWGRYAAEIRDPIKKSRVWLGTFDTAIDAAHAYDNAARAFRGVKAKTNFPLLPSQIVNPKIDYKYYNYNNNNNNNNNNIQGRSPSQSSTVESSNHERSPITTRITPAESLRLDLNLAGNFYSTAGVRFPAKVSSQFNYLDAFAKQQLYFTNVPPVASDRHAPVGCGGDSGVQSDTDSSSVVHDSSVGRPRGVQIDLNQFPPSDLA</sequence>
<evidence type="ECO:0000256" key="2">
    <source>
        <dbReference type="ARBA" id="ARBA00022745"/>
    </source>
</evidence>
<dbReference type="CDD" id="cd00018">
    <property type="entry name" value="AP2"/>
    <property type="match status" value="1"/>
</dbReference>
<evidence type="ECO:0000256" key="6">
    <source>
        <dbReference type="ARBA" id="ARBA00023242"/>
    </source>
</evidence>
<dbReference type="PANTHER" id="PTHR31677:SF212">
    <property type="entry name" value="ETHYLENE-RESPONSIVE TRANSCRIPTION FACTOR 8"/>
    <property type="match status" value="1"/>
</dbReference>
<evidence type="ECO:0000256" key="5">
    <source>
        <dbReference type="ARBA" id="ARBA00023163"/>
    </source>
</evidence>
<dbReference type="GO" id="GO:0003677">
    <property type="term" value="F:DNA binding"/>
    <property type="evidence" value="ECO:0007669"/>
    <property type="project" value="UniProtKB-KW"/>
</dbReference>
<protein>
    <recommendedName>
        <fullName evidence="8">AP2/ERF domain-containing protein</fullName>
    </recommendedName>
</protein>
<dbReference type="GO" id="GO:0005634">
    <property type="term" value="C:nucleus"/>
    <property type="evidence" value="ECO:0007669"/>
    <property type="project" value="UniProtKB-SubCell"/>
</dbReference>
<dbReference type="GO" id="GO:0009873">
    <property type="term" value="P:ethylene-activated signaling pathway"/>
    <property type="evidence" value="ECO:0007669"/>
    <property type="project" value="UniProtKB-KW"/>
</dbReference>
<reference evidence="9" key="1">
    <citation type="submission" date="2024-03" db="EMBL/GenBank/DDBJ databases">
        <title>WGS assembly of Saponaria officinalis var. Norfolk2.</title>
        <authorList>
            <person name="Jenkins J."/>
            <person name="Shu S."/>
            <person name="Grimwood J."/>
            <person name="Barry K."/>
            <person name="Goodstein D."/>
            <person name="Schmutz J."/>
            <person name="Leebens-Mack J."/>
            <person name="Osbourn A."/>
        </authorList>
    </citation>
    <scope>NUCLEOTIDE SEQUENCE [LARGE SCALE GENOMIC DNA]</scope>
    <source>
        <strain evidence="9">JIC</strain>
    </source>
</reference>
<comment type="subcellular location">
    <subcellularLocation>
        <location evidence="1">Nucleus</location>
    </subcellularLocation>
</comment>
<dbReference type="SMART" id="SM00380">
    <property type="entry name" value="AP2"/>
    <property type="match status" value="1"/>
</dbReference>
<dbReference type="InterPro" id="IPR001471">
    <property type="entry name" value="AP2/ERF_dom"/>
</dbReference>
<feature type="compositionally biased region" description="Polar residues" evidence="7">
    <location>
        <begin position="225"/>
        <end position="235"/>
    </location>
</feature>
<organism evidence="9 10">
    <name type="scientific">Saponaria officinalis</name>
    <name type="common">Common soapwort</name>
    <name type="synonym">Lychnis saponaria</name>
    <dbReference type="NCBI Taxonomy" id="3572"/>
    <lineage>
        <taxon>Eukaryota</taxon>
        <taxon>Viridiplantae</taxon>
        <taxon>Streptophyta</taxon>
        <taxon>Embryophyta</taxon>
        <taxon>Tracheophyta</taxon>
        <taxon>Spermatophyta</taxon>
        <taxon>Magnoliopsida</taxon>
        <taxon>eudicotyledons</taxon>
        <taxon>Gunneridae</taxon>
        <taxon>Pentapetalae</taxon>
        <taxon>Caryophyllales</taxon>
        <taxon>Caryophyllaceae</taxon>
        <taxon>Caryophylleae</taxon>
        <taxon>Saponaria</taxon>
    </lineage>
</organism>
<dbReference type="EMBL" id="JBDFQZ010000010">
    <property type="protein sequence ID" value="KAK9681998.1"/>
    <property type="molecule type" value="Genomic_DNA"/>
</dbReference>
<keyword evidence="6" id="KW-0539">Nucleus</keyword>
<dbReference type="PROSITE" id="PS51032">
    <property type="entry name" value="AP2_ERF"/>
    <property type="match status" value="1"/>
</dbReference>
<dbReference type="AlphaFoldDB" id="A0AAW1I0G0"/>
<dbReference type="Gene3D" id="3.30.730.10">
    <property type="entry name" value="AP2/ERF domain"/>
    <property type="match status" value="1"/>
</dbReference>
<dbReference type="Proteomes" id="UP001443914">
    <property type="component" value="Unassembled WGS sequence"/>
</dbReference>
<keyword evidence="3" id="KW-0805">Transcription regulation</keyword>
<gene>
    <name evidence="9" type="ORF">RND81_10G042700</name>
</gene>
<dbReference type="PRINTS" id="PR00367">
    <property type="entry name" value="ETHRSPELEMNT"/>
</dbReference>
<feature type="domain" description="AP2/ERF" evidence="8">
    <location>
        <begin position="23"/>
        <end position="80"/>
    </location>
</feature>
<name>A0AAW1I0G0_SAPOF</name>
<evidence type="ECO:0000256" key="4">
    <source>
        <dbReference type="ARBA" id="ARBA00023125"/>
    </source>
</evidence>
<dbReference type="Pfam" id="PF00847">
    <property type="entry name" value="AP2"/>
    <property type="match status" value="1"/>
</dbReference>
<evidence type="ECO:0000256" key="3">
    <source>
        <dbReference type="ARBA" id="ARBA00023015"/>
    </source>
</evidence>
<evidence type="ECO:0000313" key="10">
    <source>
        <dbReference type="Proteomes" id="UP001443914"/>
    </source>
</evidence>